<organism evidence="4 5">
    <name type="scientific">Novipirellula aureliae</name>
    <dbReference type="NCBI Taxonomy" id="2527966"/>
    <lineage>
        <taxon>Bacteria</taxon>
        <taxon>Pseudomonadati</taxon>
        <taxon>Planctomycetota</taxon>
        <taxon>Planctomycetia</taxon>
        <taxon>Pirellulales</taxon>
        <taxon>Pirellulaceae</taxon>
        <taxon>Novipirellula</taxon>
    </lineage>
</organism>
<dbReference type="PANTHER" id="PTHR32328">
    <property type="entry name" value="L-SERYL-TRNA(SEC) SELENIUM TRANSFERASE"/>
    <property type="match status" value="1"/>
</dbReference>
<reference evidence="4 5" key="1">
    <citation type="submission" date="2019-02" db="EMBL/GenBank/DDBJ databases">
        <title>Deep-cultivation of Planctomycetes and their phenomic and genomic characterization uncovers novel biology.</title>
        <authorList>
            <person name="Wiegand S."/>
            <person name="Jogler M."/>
            <person name="Boedeker C."/>
            <person name="Pinto D."/>
            <person name="Vollmers J."/>
            <person name="Rivas-Marin E."/>
            <person name="Kohn T."/>
            <person name="Peeters S.H."/>
            <person name="Heuer A."/>
            <person name="Rast P."/>
            <person name="Oberbeckmann S."/>
            <person name="Bunk B."/>
            <person name="Jeske O."/>
            <person name="Meyerdierks A."/>
            <person name="Storesund J.E."/>
            <person name="Kallscheuer N."/>
            <person name="Luecker S."/>
            <person name="Lage O.M."/>
            <person name="Pohl T."/>
            <person name="Merkel B.J."/>
            <person name="Hornburger P."/>
            <person name="Mueller R.-W."/>
            <person name="Bruemmer F."/>
            <person name="Labrenz M."/>
            <person name="Spormann A.M."/>
            <person name="Op Den Camp H."/>
            <person name="Overmann J."/>
            <person name="Amann R."/>
            <person name="Jetten M.S.M."/>
            <person name="Mascher T."/>
            <person name="Medema M.H."/>
            <person name="Devos D.P."/>
            <person name="Kaster A.-K."/>
            <person name="Ovreas L."/>
            <person name="Rohde M."/>
            <person name="Galperin M.Y."/>
            <person name="Jogler C."/>
        </authorList>
    </citation>
    <scope>NUCLEOTIDE SEQUENCE [LARGE SCALE GENOMIC DNA]</scope>
    <source>
        <strain evidence="4 5">Q31b</strain>
    </source>
</reference>
<gene>
    <name evidence="4" type="primary">selA</name>
    <name evidence="4" type="ORF">Q31b_21110</name>
</gene>
<keyword evidence="5" id="KW-1185">Reference proteome</keyword>
<dbReference type="AlphaFoldDB" id="A0A5C6E3L5"/>
<dbReference type="RefSeq" id="WP_146599563.1">
    <property type="nucleotide sequence ID" value="NZ_SJPY01000003.1"/>
</dbReference>
<evidence type="ECO:0000256" key="2">
    <source>
        <dbReference type="ARBA" id="ARBA00022898"/>
    </source>
</evidence>
<dbReference type="InterPro" id="IPR015421">
    <property type="entry name" value="PyrdxlP-dep_Trfase_major"/>
</dbReference>
<protein>
    <submittedName>
        <fullName evidence="4">L-seryl-tRNA(Sec) selenium transferase</fullName>
        <ecNumber evidence="4">2.9.1.1</ecNumber>
    </submittedName>
</protein>
<dbReference type="InterPro" id="IPR018319">
    <property type="entry name" value="SelA-like"/>
</dbReference>
<dbReference type="InterPro" id="IPR015424">
    <property type="entry name" value="PyrdxlP-dep_Trfase"/>
</dbReference>
<dbReference type="SUPFAM" id="SSF53383">
    <property type="entry name" value="PLP-dependent transferases"/>
    <property type="match status" value="1"/>
</dbReference>
<comment type="cofactor">
    <cofactor evidence="1">
        <name>pyridoxal 5'-phosphate</name>
        <dbReference type="ChEBI" id="CHEBI:597326"/>
    </cofactor>
</comment>
<dbReference type="Pfam" id="PF03841">
    <property type="entry name" value="SelA"/>
    <property type="match status" value="1"/>
</dbReference>
<dbReference type="Proteomes" id="UP000315471">
    <property type="component" value="Unassembled WGS sequence"/>
</dbReference>
<accession>A0A5C6E3L5</accession>
<dbReference type="EC" id="2.9.1.1" evidence="4"/>
<dbReference type="Gene3D" id="3.40.640.10">
    <property type="entry name" value="Type I PLP-dependent aspartate aminotransferase-like (Major domain)"/>
    <property type="match status" value="1"/>
</dbReference>
<evidence type="ECO:0000256" key="1">
    <source>
        <dbReference type="ARBA" id="ARBA00001933"/>
    </source>
</evidence>
<evidence type="ECO:0000256" key="3">
    <source>
        <dbReference type="ARBA" id="ARBA00044507"/>
    </source>
</evidence>
<keyword evidence="2" id="KW-0663">Pyridoxal phosphate</keyword>
<sequence>MAIPPWTVELLRRGLQDVARRASEPETIERLKTQATEFMNDLPQTAARGLDAVVRATETGRKSVQRWSKKQTAVTIPLINASGTLLTPYGTGVSVATDAVEAAYACLHGDIRSDGRAITRLENHLQRQLPFGDEMRIAVTNHFQAALLAFVIGMSQEDIVVHRSQSIRLANGVSLVDAMNALVPMVQEVGANDEIEMSDFNDFDSFCFVMAENESSDAAAPPLDFGNRDVTQVAVLPVATLKPSTLPSLPSVEQVLKQGADLVIVQGGGTFGGPDCGILIGKRELVDAITHTSIWPSLAANNATMAMLSTTIAEMASAIALKLPIEELMRTSEENLRTRGERLAMRMSGSDSIKSCQLTADEARITKKGRWKLPSRQVRIEHESMTGEQWANRLREEMPSLLVDFDEQAIRIDLRWVDPAQDKQIGELLGAEQETAVVPNDGGDSTSE</sequence>
<proteinExistence type="inferred from homology"/>
<dbReference type="GO" id="GO:0004125">
    <property type="term" value="F:L-seryl-tRNA(Sec) selenium transferase activity"/>
    <property type="evidence" value="ECO:0007669"/>
    <property type="project" value="UniProtKB-EC"/>
</dbReference>
<comment type="similarity">
    <text evidence="3">Belongs to the SelA family.</text>
</comment>
<evidence type="ECO:0000313" key="5">
    <source>
        <dbReference type="Proteomes" id="UP000315471"/>
    </source>
</evidence>
<comment type="caution">
    <text evidence="4">The sequence shown here is derived from an EMBL/GenBank/DDBJ whole genome shotgun (WGS) entry which is preliminary data.</text>
</comment>
<evidence type="ECO:0000313" key="4">
    <source>
        <dbReference type="EMBL" id="TWU43074.1"/>
    </source>
</evidence>
<keyword evidence="4" id="KW-0808">Transferase</keyword>
<dbReference type="EMBL" id="SJPY01000003">
    <property type="protein sequence ID" value="TWU43074.1"/>
    <property type="molecule type" value="Genomic_DNA"/>
</dbReference>
<name>A0A5C6E3L5_9BACT</name>
<dbReference type="OrthoDB" id="247355at2"/>
<dbReference type="PANTHER" id="PTHR32328:SF0">
    <property type="entry name" value="L-SERYL-TRNA(SEC) SELENIUM TRANSFERASE"/>
    <property type="match status" value="1"/>
</dbReference>